<protein>
    <submittedName>
        <fullName evidence="3">Type III-B CRISPR module RAMP protein Cmr4</fullName>
    </submittedName>
</protein>
<feature type="domain" description="CRISPR type III-associated protein" evidence="2">
    <location>
        <begin position="12"/>
        <end position="271"/>
    </location>
</feature>
<dbReference type="PANTHER" id="PTHR36700:SF1">
    <property type="entry name" value="CRISPR SYSTEM CMR SUBUNIT CMR4"/>
    <property type="match status" value="1"/>
</dbReference>
<sequence>MTTNLYLLIPQSNLHVGAGSSNYGVIDNLVQRDAIDQYPNINASSLKGAIREFFEEAKGWSVTIDKKKIPNDKSKKVFGDIDQGKGNCVFSEGHLLGLPVRSNKKPYFIATSPYVLKKFLSLSDEFGYELDTDLKKDLLALASLSPETEKPILIAPSTISGLKIEDFINFTNHNLRLSKLHTILGEDIVLFSDEDFAYQCGDYALPVLARNHLDNGISQNLWYEQVVPKMTRFYFFVDDYTEEVLFDKALEDNTQLVQIGGNATVGYGRCKIKNLNKVIA</sequence>
<dbReference type="PANTHER" id="PTHR36700">
    <property type="entry name" value="CRISPR SYSTEM CMR SUBUNIT CMR4"/>
    <property type="match status" value="1"/>
</dbReference>
<accession>A0ABW5J475</accession>
<dbReference type="NCBIfam" id="TIGR02580">
    <property type="entry name" value="cas_RAMP_Cmr4"/>
    <property type="match status" value="1"/>
</dbReference>
<dbReference type="InterPro" id="IPR005537">
    <property type="entry name" value="RAMP_III_fam"/>
</dbReference>
<dbReference type="InterPro" id="IPR013410">
    <property type="entry name" value="CRISPR-assoc_RAMP_Cmr4"/>
</dbReference>
<keyword evidence="4" id="KW-1185">Reference proteome</keyword>
<keyword evidence="1" id="KW-0051">Antiviral defense</keyword>
<organism evidence="3 4">
    <name type="scientific">Emticicia soli</name>
    <dbReference type="NCBI Taxonomy" id="2027878"/>
    <lineage>
        <taxon>Bacteria</taxon>
        <taxon>Pseudomonadati</taxon>
        <taxon>Bacteroidota</taxon>
        <taxon>Cytophagia</taxon>
        <taxon>Cytophagales</taxon>
        <taxon>Leadbetterellaceae</taxon>
        <taxon>Emticicia</taxon>
    </lineage>
</organism>
<name>A0ABW5J475_9BACT</name>
<dbReference type="RefSeq" id="WP_340238977.1">
    <property type="nucleotide sequence ID" value="NZ_JBBEWC010000011.1"/>
</dbReference>
<evidence type="ECO:0000313" key="3">
    <source>
        <dbReference type="EMBL" id="MFD2520359.1"/>
    </source>
</evidence>
<evidence type="ECO:0000256" key="1">
    <source>
        <dbReference type="ARBA" id="ARBA00023118"/>
    </source>
</evidence>
<evidence type="ECO:0000313" key="4">
    <source>
        <dbReference type="Proteomes" id="UP001597510"/>
    </source>
</evidence>
<comment type="caution">
    <text evidence="3">The sequence shown here is derived from an EMBL/GenBank/DDBJ whole genome shotgun (WGS) entry which is preliminary data.</text>
</comment>
<gene>
    <name evidence="3" type="primary">cmr4</name>
    <name evidence="3" type="ORF">ACFSR2_05665</name>
</gene>
<proteinExistence type="predicted"/>
<dbReference type="Proteomes" id="UP001597510">
    <property type="component" value="Unassembled WGS sequence"/>
</dbReference>
<evidence type="ECO:0000259" key="2">
    <source>
        <dbReference type="Pfam" id="PF03787"/>
    </source>
</evidence>
<dbReference type="EMBL" id="JBHULC010000005">
    <property type="protein sequence ID" value="MFD2520359.1"/>
    <property type="molecule type" value="Genomic_DNA"/>
</dbReference>
<reference evidence="4" key="1">
    <citation type="journal article" date="2019" name="Int. J. Syst. Evol. Microbiol.">
        <title>The Global Catalogue of Microorganisms (GCM) 10K type strain sequencing project: providing services to taxonomists for standard genome sequencing and annotation.</title>
        <authorList>
            <consortium name="The Broad Institute Genomics Platform"/>
            <consortium name="The Broad Institute Genome Sequencing Center for Infectious Disease"/>
            <person name="Wu L."/>
            <person name="Ma J."/>
        </authorList>
    </citation>
    <scope>NUCLEOTIDE SEQUENCE [LARGE SCALE GENOMIC DNA]</scope>
    <source>
        <strain evidence="4">KCTC 52344</strain>
    </source>
</reference>
<dbReference type="Pfam" id="PF03787">
    <property type="entry name" value="RAMPs"/>
    <property type="match status" value="1"/>
</dbReference>